<dbReference type="InterPro" id="IPR049360">
    <property type="entry name" value="T6SS_TssR-like_VWA"/>
</dbReference>
<dbReference type="KEGG" id="fki:FK004_11615"/>
<dbReference type="InterPro" id="IPR049358">
    <property type="entry name" value="T6SS_TssR-like_C"/>
</dbReference>
<organism evidence="6 7">
    <name type="scientific">Flavobacterium kingsejongi</name>
    <dbReference type="NCBI Taxonomy" id="1678728"/>
    <lineage>
        <taxon>Bacteria</taxon>
        <taxon>Pseudomonadati</taxon>
        <taxon>Bacteroidota</taxon>
        <taxon>Flavobacteriia</taxon>
        <taxon>Flavobacteriales</taxon>
        <taxon>Flavobacteriaceae</taxon>
        <taxon>Flavobacterium</taxon>
    </lineage>
</organism>
<feature type="chain" id="PRO_5015622698" evidence="1">
    <location>
        <begin position="25"/>
        <end position="775"/>
    </location>
</feature>
<evidence type="ECO:0000256" key="1">
    <source>
        <dbReference type="SAM" id="SignalP"/>
    </source>
</evidence>
<feature type="signal peptide" evidence="1">
    <location>
        <begin position="1"/>
        <end position="24"/>
    </location>
</feature>
<dbReference type="AlphaFoldDB" id="A0A2S1LQ74"/>
<dbReference type="Pfam" id="PF20780">
    <property type="entry name" value="TssR_M"/>
    <property type="match status" value="1"/>
</dbReference>
<evidence type="ECO:0000259" key="5">
    <source>
        <dbReference type="Pfam" id="PF20782"/>
    </source>
</evidence>
<feature type="domain" description="Type VI secretion system TssR-like VWA" evidence="5">
    <location>
        <begin position="291"/>
        <end position="581"/>
    </location>
</feature>
<feature type="domain" description="Type VI secretion system TssR-like N-terminal barrel" evidence="2">
    <location>
        <begin position="37"/>
        <end position="142"/>
    </location>
</feature>
<protein>
    <submittedName>
        <fullName evidence="6">Uncharacterized protein</fullName>
    </submittedName>
</protein>
<sequence>MKISNLCQSLFMIHFLLFANVVFSQVKNSTHIIKKREKTVNTYDNQSQKERGVAELKLVFSDRDDNNIYEEPYGAKVSSIATILSPMYVIDEDKNYYKVVVADKKMVGKPKGILAVLRSEKNHFSNKKEVQYLGWIKKDNVIEYSRAIQNQDNLKYVKYFVACNEVGNLFASAKNVKKDTLLLKNDPNLESLAHKNIKLNDFVYVYKINTTTKSAFVSNFDDIMTKDTANFKYGWVPLQYLNPLEDNMVIKLSPSEKLEFSLGKVSFQADELYKNTLFLNENQSSQPITFENPNKILLPINIWNHDKNKITNLKGDDLSIKKMEQIASQYKNINFYFIFENNNLTKQHLKKTLSSLQSLKLTTSNDAYANYNFTYSFIAKGRYESYYLIKSPSFSKWFDLIEKSIKTPNEINKENILPNNNSDITQFLSSDANFENNFFILAGANSAINTTLPSSFNIMATNNAKLLFILFGNENTSDNQDFILQSKMYLNEASNANKSNIKNYYVDPKLITKNDEFIYDGEFDNDYIYDAPLRSNFNGGILFPKLNGELSAETINKAIDSVIGKTIKTNNTLLKSLTEYKKEFSFLRSQPSRTINNLIQNLPQKDSIDTTIPKNYKSETFVINAKDTLSSSLEDKIHLLLTANEIKQLIENYRELISKEYTNENIDKVEIFSFKKSCKILAKNIKKTERFRSKSSLADLLYFKTRVFVNNPELHALRIKDIRKFKKKPQEFRLLFTALNAKLEVLEKMQRNDTFEVFNEESQTKYYYIPKKLLL</sequence>
<dbReference type="OrthoDB" id="1064644at2"/>
<evidence type="ECO:0000259" key="4">
    <source>
        <dbReference type="Pfam" id="PF20781"/>
    </source>
</evidence>
<reference evidence="6 7" key="1">
    <citation type="submission" date="2017-04" db="EMBL/GenBank/DDBJ databases">
        <title>Complete genome sequence of Flavobacterium kingsejong AJ004.</title>
        <authorList>
            <person name="Lee P.C."/>
        </authorList>
    </citation>
    <scope>NUCLEOTIDE SEQUENCE [LARGE SCALE GENOMIC DNA]</scope>
    <source>
        <strain evidence="6 7">AJ004</strain>
    </source>
</reference>
<name>A0A2S1LQ74_9FLAO</name>
<dbReference type="InterPro" id="IPR049359">
    <property type="entry name" value="T6SS_TssR-like_dom_2"/>
</dbReference>
<gene>
    <name evidence="6" type="ORF">FK004_11615</name>
</gene>
<evidence type="ECO:0000313" key="6">
    <source>
        <dbReference type="EMBL" id="AWG25821.1"/>
    </source>
</evidence>
<evidence type="ECO:0000259" key="3">
    <source>
        <dbReference type="Pfam" id="PF20780"/>
    </source>
</evidence>
<feature type="domain" description="Type VI secretion system TssR-like second" evidence="3">
    <location>
        <begin position="158"/>
        <end position="242"/>
    </location>
</feature>
<dbReference type="Pfam" id="PF20782">
    <property type="entry name" value="TssR_VWA"/>
    <property type="match status" value="1"/>
</dbReference>
<dbReference type="Pfam" id="PF20781">
    <property type="entry name" value="TssR_C"/>
    <property type="match status" value="1"/>
</dbReference>
<evidence type="ECO:0000313" key="7">
    <source>
        <dbReference type="Proteomes" id="UP000244677"/>
    </source>
</evidence>
<proteinExistence type="predicted"/>
<feature type="domain" description="Type VI secretion system TssR-like C-terminal" evidence="4">
    <location>
        <begin position="637"/>
        <end position="774"/>
    </location>
</feature>
<keyword evidence="1" id="KW-0732">Signal</keyword>
<accession>A0A2S1LQ74</accession>
<dbReference type="RefSeq" id="WP_108737385.1">
    <property type="nucleotide sequence ID" value="NZ_CP020919.1"/>
</dbReference>
<keyword evidence="7" id="KW-1185">Reference proteome</keyword>
<evidence type="ECO:0000259" key="2">
    <source>
        <dbReference type="Pfam" id="PF17643"/>
    </source>
</evidence>
<dbReference type="Pfam" id="PF17643">
    <property type="entry name" value="TssR"/>
    <property type="match status" value="1"/>
</dbReference>
<dbReference type="InterPro" id="IPR040530">
    <property type="entry name" value="T6SS_TssR-like_N"/>
</dbReference>
<dbReference type="Proteomes" id="UP000244677">
    <property type="component" value="Chromosome"/>
</dbReference>
<dbReference type="EMBL" id="CP020919">
    <property type="protein sequence ID" value="AWG25821.1"/>
    <property type="molecule type" value="Genomic_DNA"/>
</dbReference>